<comment type="caution">
    <text evidence="2">The sequence shown here is derived from an EMBL/GenBank/DDBJ whole genome shotgun (WGS) entry which is preliminary data.</text>
</comment>
<dbReference type="InterPro" id="IPR046111">
    <property type="entry name" value="DUF6048"/>
</dbReference>
<dbReference type="Pfam" id="PF19515">
    <property type="entry name" value="DUF6048"/>
    <property type="match status" value="1"/>
</dbReference>
<feature type="signal peptide" evidence="1">
    <location>
        <begin position="1"/>
        <end position="19"/>
    </location>
</feature>
<protein>
    <recommendedName>
        <fullName evidence="4">Outer membrane protein beta-barrel domain-containing protein</fullName>
    </recommendedName>
</protein>
<dbReference type="EMBL" id="SMLW01000518">
    <property type="protein sequence ID" value="MTI25484.1"/>
    <property type="molecule type" value="Genomic_DNA"/>
</dbReference>
<sequence length="237" mass="27552">MLRYLISIFLLTIATASFAQKVKVQLDTTSRRFIPTGIRVGADLIGFGKTFSKDDYKQYEFQADIDFYRYFLNIEYGQMERTLENSTSLYNVEGSYFKIGPDINFLHRDPDQSALFFGLRYATTSFSDNLNFSYTNAAFGDGTSEISNHNLKADWFEMVTGMKVKMWKFIWMGYTARFKFGVDTFERNELIPHEIPGYGRADKKVSWGFNYYLIFRLPLRKGPQTIELPSPDEVNNN</sequence>
<proteinExistence type="predicted"/>
<dbReference type="Proteomes" id="UP000798808">
    <property type="component" value="Unassembled WGS sequence"/>
</dbReference>
<evidence type="ECO:0000256" key="1">
    <source>
        <dbReference type="SAM" id="SignalP"/>
    </source>
</evidence>
<evidence type="ECO:0000313" key="2">
    <source>
        <dbReference type="EMBL" id="MTI25484.1"/>
    </source>
</evidence>
<gene>
    <name evidence="2" type="ORF">E1163_11065</name>
</gene>
<evidence type="ECO:0008006" key="4">
    <source>
        <dbReference type="Google" id="ProtNLM"/>
    </source>
</evidence>
<keyword evidence="1" id="KW-0732">Signal</keyword>
<keyword evidence="3" id="KW-1185">Reference proteome</keyword>
<name>A0ABW9RMY8_9BACT</name>
<organism evidence="2 3">
    <name type="scientific">Fulvivirga kasyanovii</name>
    <dbReference type="NCBI Taxonomy" id="396812"/>
    <lineage>
        <taxon>Bacteria</taxon>
        <taxon>Pseudomonadati</taxon>
        <taxon>Bacteroidota</taxon>
        <taxon>Cytophagia</taxon>
        <taxon>Cytophagales</taxon>
        <taxon>Fulvivirgaceae</taxon>
        <taxon>Fulvivirga</taxon>
    </lineage>
</organism>
<accession>A0ABW9RMY8</accession>
<reference evidence="2 3" key="1">
    <citation type="submission" date="2019-02" db="EMBL/GenBank/DDBJ databases">
        <authorList>
            <person name="Goldberg S.R."/>
            <person name="Haltli B.A."/>
            <person name="Correa H."/>
            <person name="Russell K.G."/>
        </authorList>
    </citation>
    <scope>NUCLEOTIDE SEQUENCE [LARGE SCALE GENOMIC DNA]</scope>
    <source>
        <strain evidence="2 3">JCM 16186</strain>
    </source>
</reference>
<evidence type="ECO:0000313" key="3">
    <source>
        <dbReference type="Proteomes" id="UP000798808"/>
    </source>
</evidence>
<feature type="chain" id="PRO_5046914493" description="Outer membrane protein beta-barrel domain-containing protein" evidence="1">
    <location>
        <begin position="20"/>
        <end position="237"/>
    </location>
</feature>
<dbReference type="RefSeq" id="WP_155171632.1">
    <property type="nucleotide sequence ID" value="NZ_BAAAFL010000010.1"/>
</dbReference>